<dbReference type="SUPFAM" id="SSF57716">
    <property type="entry name" value="Glucocorticoid receptor-like (DNA-binding domain)"/>
    <property type="match status" value="1"/>
</dbReference>
<dbReference type="InterPro" id="IPR050191">
    <property type="entry name" value="ATP-dep_DNA_ligase"/>
</dbReference>
<dbReference type="FunFam" id="2.40.50.140:FF:000085">
    <property type="entry name" value="DNA ligase"/>
    <property type="match status" value="1"/>
</dbReference>
<evidence type="ECO:0000256" key="16">
    <source>
        <dbReference type="ARBA" id="ARBA00023204"/>
    </source>
</evidence>
<dbReference type="Pfam" id="PF04675">
    <property type="entry name" value="DNA_ligase_A_N"/>
    <property type="match status" value="1"/>
</dbReference>
<dbReference type="Proteomes" id="UP000887581">
    <property type="component" value="Unplaced"/>
</dbReference>
<evidence type="ECO:0000256" key="15">
    <source>
        <dbReference type="ARBA" id="ARBA00023172"/>
    </source>
</evidence>
<dbReference type="SMART" id="SM01336">
    <property type="entry name" value="zf-PARP"/>
    <property type="match status" value="1"/>
</dbReference>
<evidence type="ECO:0000256" key="7">
    <source>
        <dbReference type="ARBA" id="ARBA00022705"/>
    </source>
</evidence>
<dbReference type="InterPro" id="IPR036957">
    <property type="entry name" value="Znf_PARP_sf"/>
</dbReference>
<evidence type="ECO:0000256" key="8">
    <source>
        <dbReference type="ARBA" id="ARBA00022723"/>
    </source>
</evidence>
<dbReference type="GO" id="GO:0003677">
    <property type="term" value="F:DNA binding"/>
    <property type="evidence" value="ECO:0007669"/>
    <property type="project" value="InterPro"/>
</dbReference>
<dbReference type="GO" id="GO:0006273">
    <property type="term" value="P:lagging strand elongation"/>
    <property type="evidence" value="ECO:0007669"/>
    <property type="project" value="TreeGrafter"/>
</dbReference>
<evidence type="ECO:0000256" key="23">
    <source>
        <dbReference type="RuleBase" id="RU004196"/>
    </source>
</evidence>
<evidence type="ECO:0000256" key="13">
    <source>
        <dbReference type="ARBA" id="ARBA00022840"/>
    </source>
</evidence>
<evidence type="ECO:0000256" key="6">
    <source>
        <dbReference type="ARBA" id="ARBA00022618"/>
    </source>
</evidence>
<dbReference type="GO" id="GO:0008270">
    <property type="term" value="F:zinc ion binding"/>
    <property type="evidence" value="ECO:0007669"/>
    <property type="project" value="UniProtKB-KW"/>
</dbReference>
<dbReference type="SUPFAM" id="SSF117018">
    <property type="entry name" value="ATP-dependent DNA ligase DNA-binding domain"/>
    <property type="match status" value="1"/>
</dbReference>
<reference evidence="28" key="1">
    <citation type="submission" date="2022-11" db="UniProtKB">
        <authorList>
            <consortium name="WormBaseParasite"/>
        </authorList>
    </citation>
    <scope>IDENTIFICATION</scope>
</reference>
<dbReference type="Pfam" id="PF00645">
    <property type="entry name" value="zf-PARP"/>
    <property type="match status" value="1"/>
</dbReference>
<evidence type="ECO:0000256" key="14">
    <source>
        <dbReference type="ARBA" id="ARBA00022842"/>
    </source>
</evidence>
<feature type="domain" description="ATP-dependent DNA ligase family profile" evidence="26">
    <location>
        <begin position="571"/>
        <end position="707"/>
    </location>
</feature>
<dbReference type="InterPro" id="IPR000977">
    <property type="entry name" value="DNA_ligase_ATP-dep"/>
</dbReference>
<dbReference type="InterPro" id="IPR012308">
    <property type="entry name" value="DNA_ligase_ATP-dep_N"/>
</dbReference>
<evidence type="ECO:0000256" key="17">
    <source>
        <dbReference type="ARBA" id="ARBA00023242"/>
    </source>
</evidence>
<evidence type="ECO:0000259" key="26">
    <source>
        <dbReference type="PROSITE" id="PS50160"/>
    </source>
</evidence>
<proteinExistence type="inferred from homology"/>
<feature type="compositionally biased region" description="Polar residues" evidence="24">
    <location>
        <begin position="150"/>
        <end position="168"/>
    </location>
</feature>
<evidence type="ECO:0000256" key="1">
    <source>
        <dbReference type="ARBA" id="ARBA00001946"/>
    </source>
</evidence>
<dbReference type="AlphaFoldDB" id="A0A915PVD4"/>
<evidence type="ECO:0000256" key="5">
    <source>
        <dbReference type="ARBA" id="ARBA00022598"/>
    </source>
</evidence>
<evidence type="ECO:0000256" key="2">
    <source>
        <dbReference type="ARBA" id="ARBA00004123"/>
    </source>
</evidence>
<dbReference type="GO" id="GO:0003910">
    <property type="term" value="F:DNA ligase (ATP) activity"/>
    <property type="evidence" value="ECO:0007669"/>
    <property type="project" value="UniProtKB-EC"/>
</dbReference>
<accession>A0A915PVD4</accession>
<dbReference type="PROSITE" id="PS00333">
    <property type="entry name" value="DNA_LIGASE_A2"/>
    <property type="match status" value="1"/>
</dbReference>
<comment type="catalytic activity">
    <reaction evidence="19">
        <text>ATP + (deoxyribonucleotide)n-3'-hydroxyl + 5'-phospho-(deoxyribonucleotide)m = (deoxyribonucleotide)n+m + AMP + diphosphate.</text>
        <dbReference type="EC" id="6.5.1.1"/>
    </reaction>
</comment>
<evidence type="ECO:0000259" key="25">
    <source>
        <dbReference type="PROSITE" id="PS50064"/>
    </source>
</evidence>
<dbReference type="SUPFAM" id="SSF56091">
    <property type="entry name" value="DNA ligase/mRNA capping enzyme, catalytic domain"/>
    <property type="match status" value="1"/>
</dbReference>
<dbReference type="GO" id="GO:0071897">
    <property type="term" value="P:DNA biosynthetic process"/>
    <property type="evidence" value="ECO:0007669"/>
    <property type="project" value="InterPro"/>
</dbReference>
<keyword evidence="5" id="KW-0436">Ligase</keyword>
<protein>
    <recommendedName>
        <fullName evidence="20">DNA ligase 3</fullName>
        <ecNumber evidence="4">6.5.1.1</ecNumber>
    </recommendedName>
    <alternativeName>
        <fullName evidence="21">DNA ligase III</fullName>
    </alternativeName>
    <alternativeName>
        <fullName evidence="22">Polydeoxyribonucleotide synthase [ATP] 3</fullName>
    </alternativeName>
</protein>
<keyword evidence="8" id="KW-0479">Metal-binding</keyword>
<dbReference type="GO" id="GO:0006302">
    <property type="term" value="P:double-strand break repair"/>
    <property type="evidence" value="ECO:0007669"/>
    <property type="project" value="TreeGrafter"/>
</dbReference>
<feature type="region of interest" description="Disordered" evidence="24">
    <location>
        <begin position="146"/>
        <end position="217"/>
    </location>
</feature>
<organism evidence="27 28">
    <name type="scientific">Setaria digitata</name>
    <dbReference type="NCBI Taxonomy" id="48799"/>
    <lineage>
        <taxon>Eukaryota</taxon>
        <taxon>Metazoa</taxon>
        <taxon>Ecdysozoa</taxon>
        <taxon>Nematoda</taxon>
        <taxon>Chromadorea</taxon>
        <taxon>Rhabditida</taxon>
        <taxon>Spirurina</taxon>
        <taxon>Spiruromorpha</taxon>
        <taxon>Filarioidea</taxon>
        <taxon>Setariidae</taxon>
        <taxon>Setaria</taxon>
    </lineage>
</organism>
<dbReference type="Gene3D" id="3.30.1490.70">
    <property type="match status" value="1"/>
</dbReference>
<dbReference type="NCBIfam" id="TIGR00574">
    <property type="entry name" value="dnl1"/>
    <property type="match status" value="1"/>
</dbReference>
<dbReference type="PANTHER" id="PTHR45674:SF9">
    <property type="entry name" value="DNA LIGASE 3"/>
    <property type="match status" value="1"/>
</dbReference>
<evidence type="ECO:0000256" key="12">
    <source>
        <dbReference type="ARBA" id="ARBA00022833"/>
    </source>
</evidence>
<keyword evidence="17" id="KW-0539">Nucleus</keyword>
<dbReference type="Gene3D" id="1.10.3260.10">
    <property type="entry name" value="DNA ligase, ATP-dependent, N-terminal domain"/>
    <property type="match status" value="1"/>
</dbReference>
<keyword evidence="6" id="KW-0132">Cell division</keyword>
<dbReference type="SUPFAM" id="SSF50249">
    <property type="entry name" value="Nucleic acid-binding proteins"/>
    <property type="match status" value="1"/>
</dbReference>
<name>A0A915PVD4_9BILA</name>
<dbReference type="Gene3D" id="3.30.1740.10">
    <property type="entry name" value="Zinc finger, PARP-type"/>
    <property type="match status" value="1"/>
</dbReference>
<dbReference type="InterPro" id="IPR012310">
    <property type="entry name" value="DNA_ligase_ATP-dep_cent"/>
</dbReference>
<dbReference type="GO" id="GO:0070421">
    <property type="term" value="C:DNA ligase III-XRCC1 complex"/>
    <property type="evidence" value="ECO:0007669"/>
    <property type="project" value="TreeGrafter"/>
</dbReference>
<comment type="subcellular location">
    <subcellularLocation>
        <location evidence="2">Nucleus</location>
    </subcellularLocation>
</comment>
<evidence type="ECO:0000313" key="28">
    <source>
        <dbReference type="WBParaSite" id="sdigi.contig462.g8483.t1"/>
    </source>
</evidence>
<dbReference type="PROSITE" id="PS50064">
    <property type="entry name" value="ZF_PARP_2"/>
    <property type="match status" value="1"/>
</dbReference>
<dbReference type="InterPro" id="IPR016059">
    <property type="entry name" value="DNA_ligase_ATP-dep_CS"/>
</dbReference>
<feature type="region of interest" description="Disordered" evidence="24">
    <location>
        <begin position="840"/>
        <end position="905"/>
    </location>
</feature>
<comment type="cofactor">
    <cofactor evidence="1">
        <name>Mg(2+)</name>
        <dbReference type="ChEBI" id="CHEBI:18420"/>
    </cofactor>
</comment>
<feature type="domain" description="PARP-type" evidence="25">
    <location>
        <begin position="43"/>
        <end position="137"/>
    </location>
</feature>
<dbReference type="GO" id="GO:0005524">
    <property type="term" value="F:ATP binding"/>
    <property type="evidence" value="ECO:0007669"/>
    <property type="project" value="UniProtKB-KW"/>
</dbReference>
<dbReference type="WBParaSite" id="sdigi.contig462.g8483.t1">
    <property type="protein sequence ID" value="sdigi.contig462.g8483.t1"/>
    <property type="gene ID" value="sdigi.contig462.g8483"/>
</dbReference>
<dbReference type="Pfam" id="PF04679">
    <property type="entry name" value="DNA_ligase_A_C"/>
    <property type="match status" value="1"/>
</dbReference>
<dbReference type="Gene3D" id="3.30.470.30">
    <property type="entry name" value="DNA ligase/mRNA capping enzyme"/>
    <property type="match status" value="1"/>
</dbReference>
<dbReference type="FunFam" id="3.30.470.30:FF:000003">
    <property type="entry name" value="DNA ligase"/>
    <property type="match status" value="1"/>
</dbReference>
<evidence type="ECO:0000256" key="9">
    <source>
        <dbReference type="ARBA" id="ARBA00022741"/>
    </source>
</evidence>
<dbReference type="Pfam" id="PF01068">
    <property type="entry name" value="DNA_ligase_A_M"/>
    <property type="match status" value="1"/>
</dbReference>
<feature type="compositionally biased region" description="Basic and acidic residues" evidence="24">
    <location>
        <begin position="842"/>
        <end position="854"/>
    </location>
</feature>
<keyword evidence="7" id="KW-0235">DNA replication</keyword>
<evidence type="ECO:0000256" key="3">
    <source>
        <dbReference type="ARBA" id="ARBA00007572"/>
    </source>
</evidence>
<evidence type="ECO:0000256" key="24">
    <source>
        <dbReference type="SAM" id="MobiDB-lite"/>
    </source>
</evidence>
<dbReference type="InterPro" id="IPR001510">
    <property type="entry name" value="Znf_PARP"/>
</dbReference>
<keyword evidence="14" id="KW-0460">Magnesium</keyword>
<keyword evidence="11" id="KW-0863">Zinc-finger</keyword>
<dbReference type="GO" id="GO:0006310">
    <property type="term" value="P:DNA recombination"/>
    <property type="evidence" value="ECO:0007669"/>
    <property type="project" value="UniProtKB-KW"/>
</dbReference>
<dbReference type="GO" id="GO:0051301">
    <property type="term" value="P:cell division"/>
    <property type="evidence" value="ECO:0007669"/>
    <property type="project" value="UniProtKB-KW"/>
</dbReference>
<keyword evidence="27" id="KW-1185">Reference proteome</keyword>
<keyword evidence="12" id="KW-0862">Zinc</keyword>
<dbReference type="InterPro" id="IPR036599">
    <property type="entry name" value="DNA_ligase_N_sf"/>
</dbReference>
<dbReference type="CDD" id="cd07902">
    <property type="entry name" value="Adenylation_DNA_ligase_III"/>
    <property type="match status" value="1"/>
</dbReference>
<sequence length="905" mass="103338">MELVFRVAKGKIRIVVCSLRLGLFTSLEVHKRYVKRSVMSPKFGLDYAKRVAKCKKCQQQLLKGNLRMWRMVPNPFTADSGNPTEMKHYFHTDCLFETLTRCRAATKVIDSPDDIEGWDDASDDDKETIIDKIRSLAELRVKKFGDKVKTSTSSPSKDIQEPTVSQDVSPRKRKNKKAKSATSAQKKVRRESAEKEPEDKTSGETSGGRTKFSEVKREVETLESSKSKDEMQEVRSKFDVFKLFCKLCDVIASVSKYTEKTTAVKIFINKEGYDGDLYLLLKFLIPEADQRVYNLKAKQIIKIFSSLFHWSVEEVKESYNQTGDVSQTICSFFPKLDSGSKKSKLTNQMVDDWLEKLSGLTREEEQQAHFSEICKLLVTSFVSEEEPCSSLIFYRNGVSSLELKYIIRLIMKDLRVNAGAKHILEGLRKGAYEIFQNSRDLHIVIEKCREISEEKSLPLESDIILNTPVKPMLAEPCRSVKQAMERCKKEMYAEIKYDGERLQIHKDGDSFLFFSRSLKPASDHKVVDLNKVIAEAFPTNKNLIVDAEMLLIDTNTGKPLPFGTLGIHKKKEFKDAAVCLFVFDCLYYDNESLTGKTLRERRNFLEENMKEVPNRVLLSNCHLVKKGENDKLDMLIWKAIDEDLEGLVLKDLDAIYEPGKRHWLKVKKDYLAESNIADTADLIVLGAYYGTGNKGGTMSVFLMGVYDEEKQKFYTVTKCGNGHDDATLDRINKDLEPKMNKISRIYENLPQWIECSRSLVPDFLVVNPKESPVWEITGAEFSRSDNHTASGISIRFPRVTKIRDDKNWETATSLQELQRLYELSKTKTDIKQSIDDGVPLYAKDKLNNPNDDGKASVTKKRKREAVNEKSKNNKQIDSANIKEDGSSSDEETETKKTKIPSKYGV</sequence>
<dbReference type="PANTHER" id="PTHR45674">
    <property type="entry name" value="DNA LIGASE 1/3 FAMILY MEMBER"/>
    <property type="match status" value="1"/>
</dbReference>
<dbReference type="InterPro" id="IPR012309">
    <property type="entry name" value="DNA_ligase_ATP-dep_C"/>
</dbReference>
<evidence type="ECO:0000256" key="11">
    <source>
        <dbReference type="ARBA" id="ARBA00022771"/>
    </source>
</evidence>
<evidence type="ECO:0000256" key="10">
    <source>
        <dbReference type="ARBA" id="ARBA00022763"/>
    </source>
</evidence>
<evidence type="ECO:0000256" key="19">
    <source>
        <dbReference type="ARBA" id="ARBA00034003"/>
    </source>
</evidence>
<keyword evidence="15" id="KW-0233">DNA recombination</keyword>
<dbReference type="CDD" id="cd07967">
    <property type="entry name" value="OBF_DNA_ligase_III"/>
    <property type="match status" value="1"/>
</dbReference>
<evidence type="ECO:0000256" key="20">
    <source>
        <dbReference type="ARBA" id="ARBA00074829"/>
    </source>
</evidence>
<dbReference type="Gene3D" id="2.40.50.140">
    <property type="entry name" value="Nucleic acid-binding proteins"/>
    <property type="match status" value="1"/>
</dbReference>
<evidence type="ECO:0000313" key="27">
    <source>
        <dbReference type="Proteomes" id="UP000887581"/>
    </source>
</evidence>
<keyword evidence="9" id="KW-0547">Nucleotide-binding</keyword>
<comment type="similarity">
    <text evidence="3 23">Belongs to the ATP-dependent DNA ligase family.</text>
</comment>
<evidence type="ECO:0000256" key="22">
    <source>
        <dbReference type="ARBA" id="ARBA00077952"/>
    </source>
</evidence>
<keyword evidence="18" id="KW-0131">Cell cycle</keyword>
<dbReference type="EC" id="6.5.1.1" evidence="4"/>
<dbReference type="PROSITE" id="PS50160">
    <property type="entry name" value="DNA_LIGASE_A3"/>
    <property type="match status" value="1"/>
</dbReference>
<keyword evidence="10" id="KW-0227">DNA damage</keyword>
<keyword evidence="16" id="KW-0234">DNA repair</keyword>
<evidence type="ECO:0000256" key="18">
    <source>
        <dbReference type="ARBA" id="ARBA00023306"/>
    </source>
</evidence>
<evidence type="ECO:0000256" key="4">
    <source>
        <dbReference type="ARBA" id="ARBA00012727"/>
    </source>
</evidence>
<evidence type="ECO:0000256" key="21">
    <source>
        <dbReference type="ARBA" id="ARBA00075785"/>
    </source>
</evidence>
<feature type="compositionally biased region" description="Basic and acidic residues" evidence="24">
    <location>
        <begin position="190"/>
        <end position="202"/>
    </location>
</feature>
<dbReference type="InterPro" id="IPR012340">
    <property type="entry name" value="NA-bd_OB-fold"/>
</dbReference>
<keyword evidence="13" id="KW-0067">ATP-binding</keyword>